<keyword evidence="7" id="KW-0560">Oxidoreductase</keyword>
<gene>
    <name evidence="12" type="ORF">NEA10_07120</name>
</gene>
<keyword evidence="6" id="KW-0223">Dioxygenase</keyword>
<dbReference type="SMART" id="SM00702">
    <property type="entry name" value="P4Hc"/>
    <property type="match status" value="1"/>
</dbReference>
<keyword evidence="8" id="KW-0408">Iron</keyword>
<dbReference type="PANTHER" id="PTHR43110">
    <property type="entry name" value="THIOL PEROXIDASE"/>
    <property type="match status" value="1"/>
</dbReference>
<dbReference type="CDD" id="cd03017">
    <property type="entry name" value="PRX_BCP"/>
    <property type="match status" value="1"/>
</dbReference>
<evidence type="ECO:0000256" key="8">
    <source>
        <dbReference type="ARBA" id="ARBA00023004"/>
    </source>
</evidence>
<feature type="domain" description="Fe2OG dioxygenase" evidence="11">
    <location>
        <begin position="251"/>
        <end position="353"/>
    </location>
</feature>
<dbReference type="Pfam" id="PF13640">
    <property type="entry name" value="2OG-FeII_Oxy_3"/>
    <property type="match status" value="1"/>
</dbReference>
<dbReference type="InterPro" id="IPR006620">
    <property type="entry name" value="Pro_4_hyd_alph"/>
</dbReference>
<keyword evidence="5" id="KW-0847">Vitamin C</keyword>
<keyword evidence="9" id="KW-0676">Redox-active center</keyword>
<dbReference type="PANTHER" id="PTHR43110:SF1">
    <property type="entry name" value="THIOL PEROXIDASE"/>
    <property type="match status" value="1"/>
</dbReference>
<dbReference type="InterPro" id="IPR036249">
    <property type="entry name" value="Thioredoxin-like_sf"/>
</dbReference>
<protein>
    <submittedName>
        <fullName evidence="12">Redoxin domain-containing protein</fullName>
    </submittedName>
</protein>
<evidence type="ECO:0000256" key="6">
    <source>
        <dbReference type="ARBA" id="ARBA00022964"/>
    </source>
</evidence>
<reference evidence="12" key="1">
    <citation type="submission" date="2022-06" db="EMBL/GenBank/DDBJ databases">
        <title>Genome sequence of Phormidium yuhuli AB48 isolated from an industrial photobioreactor environment.</title>
        <authorList>
            <person name="Qiu Y."/>
            <person name="Noonan A.J.C."/>
            <person name="Dofher K."/>
            <person name="Koch M."/>
            <person name="Kieft B."/>
            <person name="Lin X."/>
            <person name="Ziels R.M."/>
            <person name="Hallam S.J."/>
        </authorList>
    </citation>
    <scope>NUCLEOTIDE SEQUENCE</scope>
    <source>
        <strain evidence="12">AB48</strain>
    </source>
</reference>
<evidence type="ECO:0000259" key="10">
    <source>
        <dbReference type="PROSITE" id="PS51352"/>
    </source>
</evidence>
<evidence type="ECO:0000256" key="7">
    <source>
        <dbReference type="ARBA" id="ARBA00023002"/>
    </source>
</evidence>
<evidence type="ECO:0000256" key="3">
    <source>
        <dbReference type="ARBA" id="ARBA00022723"/>
    </source>
</evidence>
<keyword evidence="3" id="KW-0479">Metal-binding</keyword>
<dbReference type="EMBL" id="CP098611">
    <property type="protein sequence ID" value="USR92481.1"/>
    <property type="molecule type" value="Genomic_DNA"/>
</dbReference>
<evidence type="ECO:0000313" key="13">
    <source>
        <dbReference type="Proteomes" id="UP001056708"/>
    </source>
</evidence>
<dbReference type="Pfam" id="PF00578">
    <property type="entry name" value="AhpC-TSA"/>
    <property type="match status" value="1"/>
</dbReference>
<comment type="cofactor">
    <cofactor evidence="1">
        <name>L-ascorbate</name>
        <dbReference type="ChEBI" id="CHEBI:38290"/>
    </cofactor>
</comment>
<evidence type="ECO:0000313" key="12">
    <source>
        <dbReference type="EMBL" id="USR92481.1"/>
    </source>
</evidence>
<dbReference type="Proteomes" id="UP001056708">
    <property type="component" value="Chromosome"/>
</dbReference>
<evidence type="ECO:0000256" key="5">
    <source>
        <dbReference type="ARBA" id="ARBA00022896"/>
    </source>
</evidence>
<evidence type="ECO:0000256" key="9">
    <source>
        <dbReference type="ARBA" id="ARBA00023284"/>
    </source>
</evidence>
<dbReference type="InterPro" id="IPR013766">
    <property type="entry name" value="Thioredoxin_domain"/>
</dbReference>
<name>A0ABY5AUS4_9CYAN</name>
<keyword evidence="13" id="KW-1185">Reference proteome</keyword>
<keyword evidence="2" id="KW-0575">Peroxidase</keyword>
<dbReference type="InterPro" id="IPR050455">
    <property type="entry name" value="Tpx_Peroxidase_subfamily"/>
</dbReference>
<organism evidence="12 13">
    <name type="scientific">Phormidium yuhuli AB48</name>
    <dbReference type="NCBI Taxonomy" id="2940671"/>
    <lineage>
        <taxon>Bacteria</taxon>
        <taxon>Bacillati</taxon>
        <taxon>Cyanobacteriota</taxon>
        <taxon>Cyanophyceae</taxon>
        <taxon>Oscillatoriophycideae</taxon>
        <taxon>Oscillatoriales</taxon>
        <taxon>Oscillatoriaceae</taxon>
        <taxon>Phormidium</taxon>
        <taxon>Phormidium yuhuli</taxon>
    </lineage>
</organism>
<evidence type="ECO:0000256" key="1">
    <source>
        <dbReference type="ARBA" id="ARBA00001961"/>
    </source>
</evidence>
<evidence type="ECO:0000259" key="11">
    <source>
        <dbReference type="PROSITE" id="PS51471"/>
    </source>
</evidence>
<dbReference type="InterPro" id="IPR005123">
    <property type="entry name" value="Oxoglu/Fe-dep_dioxygenase_dom"/>
</dbReference>
<evidence type="ECO:0000256" key="2">
    <source>
        <dbReference type="ARBA" id="ARBA00022559"/>
    </source>
</evidence>
<accession>A0ABY5AUS4</accession>
<dbReference type="PROSITE" id="PS51471">
    <property type="entry name" value="FE2OG_OXY"/>
    <property type="match status" value="1"/>
</dbReference>
<dbReference type="InterPro" id="IPR000866">
    <property type="entry name" value="AhpC/TSA"/>
</dbReference>
<feature type="domain" description="Thioredoxin" evidence="10">
    <location>
        <begin position="8"/>
        <end position="161"/>
    </location>
</feature>
<sequence length="404" mass="45851">MAFQTRTLSVGDPAPLLGLPTPDGEPVIIADLVGRPIVLFFYANDSNPNCQAVAHQFQAAMGQFEALRVHVLSISLDDPEKRKQFRDGEQITFPVLSDVSGQTSRKYGVFYNEESQDPDQPPYAIYSRTAFLLDRNLKIMGIYSLGDPQQAIASIFEDLSQLPQEEPREIRQQAPVLLIPRVLPPEMCQHLIELWESDNSESGSMRRDGNKTIGVINYSHKIRRDHFIKDMNLLRYLDGVMRRRVFTEVKKAFSFEITRREDYRIGGYDSSRGGYFRPHRDNTTGGTAHRRFAMSLNLNTGEYEGGYLRFPEYGDHLYRPGLGSAVIFSCSLMHEATDVTAGRRFGLFSFLYGDKEAQQRYEYELKAQNNYQNMVKISQDVPEVKNSLATVVPPTQVSSSHLGV</sequence>
<dbReference type="PROSITE" id="PS51352">
    <property type="entry name" value="THIOREDOXIN_2"/>
    <property type="match status" value="1"/>
</dbReference>
<dbReference type="Gene3D" id="2.60.120.620">
    <property type="entry name" value="q2cbj1_9rhob like domain"/>
    <property type="match status" value="1"/>
</dbReference>
<dbReference type="InterPro" id="IPR044862">
    <property type="entry name" value="Pro_4_hyd_alph_FE2OG_OXY"/>
</dbReference>
<dbReference type="Gene3D" id="3.40.30.10">
    <property type="entry name" value="Glutaredoxin"/>
    <property type="match status" value="1"/>
</dbReference>
<dbReference type="SUPFAM" id="SSF52833">
    <property type="entry name" value="Thioredoxin-like"/>
    <property type="match status" value="1"/>
</dbReference>
<proteinExistence type="predicted"/>
<keyword evidence="4" id="KW-0049">Antioxidant</keyword>
<evidence type="ECO:0000256" key="4">
    <source>
        <dbReference type="ARBA" id="ARBA00022862"/>
    </source>
</evidence>
<dbReference type="RefSeq" id="WP_252664636.1">
    <property type="nucleotide sequence ID" value="NZ_CP098611.1"/>
</dbReference>